<feature type="compositionally biased region" description="Basic and acidic residues" evidence="1">
    <location>
        <begin position="411"/>
        <end position="424"/>
    </location>
</feature>
<evidence type="ECO:0000256" key="3">
    <source>
        <dbReference type="SAM" id="SignalP"/>
    </source>
</evidence>
<keyword evidence="2" id="KW-1133">Transmembrane helix</keyword>
<dbReference type="Proteomes" id="UP001444661">
    <property type="component" value="Unassembled WGS sequence"/>
</dbReference>
<feature type="compositionally biased region" description="Pro residues" evidence="1">
    <location>
        <begin position="462"/>
        <end position="477"/>
    </location>
</feature>
<keyword evidence="2" id="KW-0812">Transmembrane</keyword>
<evidence type="ECO:0000313" key="4">
    <source>
        <dbReference type="EMBL" id="KAK8039787.1"/>
    </source>
</evidence>
<feature type="region of interest" description="Disordered" evidence="1">
    <location>
        <begin position="130"/>
        <end position="178"/>
    </location>
</feature>
<comment type="caution">
    <text evidence="4">The sequence shown here is derived from an EMBL/GenBank/DDBJ whole genome shotgun (WGS) entry which is preliminary data.</text>
</comment>
<feature type="region of interest" description="Disordered" evidence="1">
    <location>
        <begin position="387"/>
        <end position="544"/>
    </location>
</feature>
<organism evidence="4 5">
    <name type="scientific">Apiospora rasikravindrae</name>
    <dbReference type="NCBI Taxonomy" id="990691"/>
    <lineage>
        <taxon>Eukaryota</taxon>
        <taxon>Fungi</taxon>
        <taxon>Dikarya</taxon>
        <taxon>Ascomycota</taxon>
        <taxon>Pezizomycotina</taxon>
        <taxon>Sordariomycetes</taxon>
        <taxon>Xylariomycetidae</taxon>
        <taxon>Amphisphaeriales</taxon>
        <taxon>Apiosporaceae</taxon>
        <taxon>Apiospora</taxon>
    </lineage>
</organism>
<reference evidence="4 5" key="1">
    <citation type="submission" date="2023-01" db="EMBL/GenBank/DDBJ databases">
        <title>Analysis of 21 Apiospora genomes using comparative genomics revels a genus with tremendous synthesis potential of carbohydrate active enzymes and secondary metabolites.</title>
        <authorList>
            <person name="Sorensen T."/>
        </authorList>
    </citation>
    <scope>NUCLEOTIDE SEQUENCE [LARGE SCALE GENOMIC DNA]</scope>
    <source>
        <strain evidence="4 5">CBS 33761</strain>
    </source>
</reference>
<keyword evidence="3" id="KW-0732">Signal</keyword>
<feature type="compositionally biased region" description="Basic and acidic residues" evidence="1">
    <location>
        <begin position="638"/>
        <end position="647"/>
    </location>
</feature>
<evidence type="ECO:0000256" key="2">
    <source>
        <dbReference type="SAM" id="Phobius"/>
    </source>
</evidence>
<evidence type="ECO:0000313" key="5">
    <source>
        <dbReference type="Proteomes" id="UP001444661"/>
    </source>
</evidence>
<feature type="compositionally biased region" description="Low complexity" evidence="1">
    <location>
        <begin position="602"/>
        <end position="618"/>
    </location>
</feature>
<sequence length="709" mass="74784">MLKSRLLYCNLLIGLATIQAWASGGRNGTTEWSGNLAPAPETIEAVIWERVQYIVVEREAVPKRVILETLPNPTVLPARDVRCLQMPKPTPAPQKRQDQGQINALSGEIQRLSQSISSVSSTASSISQSAQSVRQSADQAVRSANQDADQANQALSRTQSSASSAVSQASQQANDRISQASSSFSSQVSANLASIRSSASSDISVASASASASAASAMNLAASQIQQARADASGIRANRKQGDANNLVAQVQSNSISAQNLAIIVSVSVVGSVIVTAIIAFLVFRCRRRGRRNREAPQGGGMDLADEKSAAYDAGKPIAVQGVPQAPPRRAGQRKCDGKVKASGIYSLHCEKEAFGNVGLATSDYGEGQIRTQTANNNPDVYGVGSQSFRLQKPPNVGRAETVRIIRVNSRKKEDQQQQPKVEDEPPAPAPAAPAPAPAPAPVPAPAPIQRKPAPPLQQQWPEPPSPAPTSPLPPTPRQKRQQQEQESPLPTVVELPPPIRSASGARYSVITPKTPEFRTAGDDDNNNGPGWLPPSARRSKRASIVSAAARFKFRDSSDMESDSELPMVPPEVITTSPDGDNNRGNGRSGDGVEAVVRPPKGGVSMMSMMSSQGMGPSTRPGGSPERPGAPAIPNLRKSSEVLDREPTIPALLPPPIINPAARTGPSFATFPKARKQGPPATMPSRPKSSKAPETGPRSSAEFFGAAPR</sequence>
<feature type="region of interest" description="Disordered" evidence="1">
    <location>
        <begin position="556"/>
        <end position="709"/>
    </location>
</feature>
<keyword evidence="5" id="KW-1185">Reference proteome</keyword>
<proteinExistence type="predicted"/>
<feature type="signal peptide" evidence="3">
    <location>
        <begin position="1"/>
        <end position="22"/>
    </location>
</feature>
<protein>
    <submittedName>
        <fullName evidence="4">Uncharacterized protein</fullName>
    </submittedName>
</protein>
<feature type="transmembrane region" description="Helical" evidence="2">
    <location>
        <begin position="261"/>
        <end position="284"/>
    </location>
</feature>
<gene>
    <name evidence="4" type="ORF">PG993_008198</name>
</gene>
<feature type="chain" id="PRO_5046657673" evidence="3">
    <location>
        <begin position="23"/>
        <end position="709"/>
    </location>
</feature>
<name>A0ABR1T010_9PEZI</name>
<feature type="compositionally biased region" description="Pro residues" evidence="1">
    <location>
        <begin position="427"/>
        <end position="447"/>
    </location>
</feature>
<dbReference type="EMBL" id="JAQQWK010000006">
    <property type="protein sequence ID" value="KAK8039787.1"/>
    <property type="molecule type" value="Genomic_DNA"/>
</dbReference>
<evidence type="ECO:0000256" key="1">
    <source>
        <dbReference type="SAM" id="MobiDB-lite"/>
    </source>
</evidence>
<keyword evidence="2" id="KW-0472">Membrane</keyword>
<accession>A0ABR1T010</accession>